<sequence>MANEEVFDDDFYQEDFSTATEWEAFVSRLTDILESYEVVEEEPLSNNELSLCEWCEEEESIVFNDFNLSVIRYKAKIPPKQEASKSTQCQVFQDLISIKNDHCLLDFNYLRHDYEVLYAPKPAKIHPLAVWYGLRDFIVLKNKKPLHDLSKIKLLQSSMRISVFDSKCNIPTFIQALYHEQDLFLGIYEYKEFQLAFDIVHLKTPPPPCKYLSGLIEMFKGKIGMAYVNPVTVSVCLSYSLKNFLSAAYSSDKKSDNDEWDKIDFVNVVSNLSFGVSIDPVHELILYTKWPQVGENVVFDSETYSDFNPINAPKWSIRTRFDYTPVCYLADMLHDYLTLIESQEALSEYYNFLLSKNRAGDVGNPFAALTDSRIPSLPSVLNTGSYSIDGPINEDQMQQIFSYLFPENNAGKFSYGDIQDNQFDPQKIKSATPDSLVHRLSIILANIYTSFSGRRSVAQFWTEFTQKLRERVEKCLRIPGVASGFPDMRTCLLHQKLQMLNVCIERKNIREGRLPFAMQQQFAQQEGKTDSDDEFFDCDDDRVVDDEAAATQSPWNPVGRISKLGKMLLIDCDEPLYIPVTQDPVPKTEDELEDDAEMLLNVSDSELRAQLMSASLLSDMESFKAANPKGKLEDFIRWYSPRDWIEDEANEDELFGRKGHLSDRMMIPGNTWQTVWSSAKPVPARRQRRLFDDTKEMEKVLHFLECQTLGSIGELTIAPLFHSALIKLQKESEETKDFLPNFKEKENKLKQNCCILSREKWISSKNVSRKKWEAITNDFSEWELSINQGKSIMKKLYQEDYKLNDDDIKFLNSLMKCYDTELEGGAKNDIGVRVMSMFNEARAYQNEQRPEDHSWSLPDPFEKQFTLRQFGNTTNQGTGGPQFMRVILSGNEFRLCGAFSQNTTFVYAP</sequence>
<keyword evidence="5" id="KW-0963">Cytoplasm</keyword>
<dbReference type="Proteomes" id="UP000183832">
    <property type="component" value="Unassembled WGS sequence"/>
</dbReference>
<evidence type="ECO:0000259" key="6">
    <source>
        <dbReference type="Pfam" id="PF13890"/>
    </source>
</evidence>
<evidence type="ECO:0000256" key="3">
    <source>
        <dbReference type="ARBA" id="ARBA00015817"/>
    </source>
</evidence>
<evidence type="ECO:0000256" key="4">
    <source>
        <dbReference type="ARBA" id="ARBA00022468"/>
    </source>
</evidence>
<evidence type="ECO:0000313" key="7">
    <source>
        <dbReference type="EMBL" id="CRL04576.1"/>
    </source>
</evidence>
<evidence type="ECO:0000256" key="2">
    <source>
        <dbReference type="ARBA" id="ARBA00008856"/>
    </source>
</evidence>
<protein>
    <recommendedName>
        <fullName evidence="3">Rab3 GTPase-activating protein catalytic subunit</fullName>
    </recommendedName>
</protein>
<evidence type="ECO:0000256" key="1">
    <source>
        <dbReference type="ARBA" id="ARBA00004496"/>
    </source>
</evidence>
<name>A0A1J1IWU8_9DIPT</name>
<comment type="similarity">
    <text evidence="2">Belongs to the Rab3-GAP catalytic subunit family.</text>
</comment>
<keyword evidence="8" id="KW-1185">Reference proteome</keyword>
<dbReference type="PANTHER" id="PTHR21422">
    <property type="entry name" value="RAB3 GTPASE-ACTIVATING PROTEIN CATALYTIC SUBUNIT"/>
    <property type="match status" value="1"/>
</dbReference>
<comment type="subcellular location">
    <subcellularLocation>
        <location evidence="1">Cytoplasm</location>
    </subcellularLocation>
</comment>
<dbReference type="EMBL" id="CVRI01000063">
    <property type="protein sequence ID" value="CRL04576.1"/>
    <property type="molecule type" value="Genomic_DNA"/>
</dbReference>
<dbReference type="STRING" id="568069.A0A1J1IWU8"/>
<evidence type="ECO:0000313" key="8">
    <source>
        <dbReference type="Proteomes" id="UP000183832"/>
    </source>
</evidence>
<accession>A0A1J1IWU8</accession>
<dbReference type="AlphaFoldDB" id="A0A1J1IWU8"/>
<dbReference type="GO" id="GO:0005737">
    <property type="term" value="C:cytoplasm"/>
    <property type="evidence" value="ECO:0007669"/>
    <property type="project" value="UniProtKB-SubCell"/>
</dbReference>
<dbReference type="InterPro" id="IPR045700">
    <property type="entry name" value="Rab3GAP1"/>
</dbReference>
<organism evidence="7 8">
    <name type="scientific">Clunio marinus</name>
    <dbReference type="NCBI Taxonomy" id="568069"/>
    <lineage>
        <taxon>Eukaryota</taxon>
        <taxon>Metazoa</taxon>
        <taxon>Ecdysozoa</taxon>
        <taxon>Arthropoda</taxon>
        <taxon>Hexapoda</taxon>
        <taxon>Insecta</taxon>
        <taxon>Pterygota</taxon>
        <taxon>Neoptera</taxon>
        <taxon>Endopterygota</taxon>
        <taxon>Diptera</taxon>
        <taxon>Nematocera</taxon>
        <taxon>Chironomoidea</taxon>
        <taxon>Chironomidae</taxon>
        <taxon>Clunio</taxon>
    </lineage>
</organism>
<dbReference type="InterPro" id="IPR026147">
    <property type="entry name" value="Rab3GAP1_conserved"/>
</dbReference>
<dbReference type="GO" id="GO:0005096">
    <property type="term" value="F:GTPase activator activity"/>
    <property type="evidence" value="ECO:0007669"/>
    <property type="project" value="UniProtKB-KW"/>
</dbReference>
<dbReference type="PANTHER" id="PTHR21422:SF9">
    <property type="entry name" value="RAB3 GTPASE-ACTIVATING PROTEIN CATALYTIC SUBUNIT"/>
    <property type="match status" value="1"/>
</dbReference>
<proteinExistence type="inferred from homology"/>
<dbReference type="Pfam" id="PF13890">
    <property type="entry name" value="Rab3-GTPase_cat"/>
    <property type="match status" value="1"/>
</dbReference>
<feature type="domain" description="Rab3GAP catalytic subunit conserved" evidence="6">
    <location>
        <begin position="557"/>
        <end position="705"/>
    </location>
</feature>
<evidence type="ECO:0000256" key="5">
    <source>
        <dbReference type="ARBA" id="ARBA00022490"/>
    </source>
</evidence>
<reference evidence="7 8" key="1">
    <citation type="submission" date="2015-04" db="EMBL/GenBank/DDBJ databases">
        <authorList>
            <person name="Syromyatnikov M.Y."/>
            <person name="Popov V.N."/>
        </authorList>
    </citation>
    <scope>NUCLEOTIDE SEQUENCE [LARGE SCALE GENOMIC DNA]</scope>
</reference>
<gene>
    <name evidence="7" type="ORF">CLUMA_CG017645</name>
</gene>
<keyword evidence="4" id="KW-0343">GTPase activation</keyword>
<dbReference type="OrthoDB" id="17346at2759"/>